<keyword evidence="3" id="KW-0804">Transcription</keyword>
<dbReference type="InterPro" id="IPR036390">
    <property type="entry name" value="WH_DNA-bd_sf"/>
</dbReference>
<dbReference type="InterPro" id="IPR000524">
    <property type="entry name" value="Tscrpt_reg_HTH_GntR"/>
</dbReference>
<dbReference type="Pfam" id="PF00392">
    <property type="entry name" value="GntR"/>
    <property type="match status" value="1"/>
</dbReference>
<feature type="domain" description="HTH gntR-type" evidence="4">
    <location>
        <begin position="3"/>
        <end position="71"/>
    </location>
</feature>
<dbReference type="RefSeq" id="WP_092091109.1">
    <property type="nucleotide sequence ID" value="NZ_FOQE01000003.1"/>
</dbReference>
<dbReference type="Proteomes" id="UP000198668">
    <property type="component" value="Unassembled WGS sequence"/>
</dbReference>
<accession>A0A1I3B2N9</accession>
<evidence type="ECO:0000256" key="3">
    <source>
        <dbReference type="ARBA" id="ARBA00023163"/>
    </source>
</evidence>
<evidence type="ECO:0000313" key="5">
    <source>
        <dbReference type="EMBL" id="SFH56577.1"/>
    </source>
</evidence>
<dbReference type="PRINTS" id="PR00035">
    <property type="entry name" value="HTHGNTR"/>
</dbReference>
<dbReference type="InterPro" id="IPR036388">
    <property type="entry name" value="WH-like_DNA-bd_sf"/>
</dbReference>
<dbReference type="GO" id="GO:0003700">
    <property type="term" value="F:DNA-binding transcription factor activity"/>
    <property type="evidence" value="ECO:0007669"/>
    <property type="project" value="InterPro"/>
</dbReference>
<reference evidence="5 6" key="1">
    <citation type="submission" date="2016-10" db="EMBL/GenBank/DDBJ databases">
        <authorList>
            <person name="de Groot N.N."/>
        </authorList>
    </citation>
    <scope>NUCLEOTIDE SEQUENCE [LARGE SCALE GENOMIC DNA]</scope>
    <source>
        <strain evidence="5 6">DSM 27630</strain>
    </source>
</reference>
<evidence type="ECO:0000259" key="4">
    <source>
        <dbReference type="PROSITE" id="PS50949"/>
    </source>
</evidence>
<evidence type="ECO:0000256" key="2">
    <source>
        <dbReference type="ARBA" id="ARBA00023125"/>
    </source>
</evidence>
<dbReference type="Gene3D" id="3.40.50.2300">
    <property type="match status" value="2"/>
</dbReference>
<dbReference type="PROSITE" id="PS50949">
    <property type="entry name" value="HTH_GNTR"/>
    <property type="match status" value="1"/>
</dbReference>
<dbReference type="InterPro" id="IPR028082">
    <property type="entry name" value="Peripla_BP_I"/>
</dbReference>
<dbReference type="Gene3D" id="1.10.10.10">
    <property type="entry name" value="Winged helix-like DNA-binding domain superfamily/Winged helix DNA-binding domain"/>
    <property type="match status" value="1"/>
</dbReference>
<name>A0A1I3B2N9_9LACT</name>
<dbReference type="InterPro" id="IPR046335">
    <property type="entry name" value="LacI/GalR-like_sensor"/>
</dbReference>
<dbReference type="OrthoDB" id="9813468at2"/>
<keyword evidence="2 5" id="KW-0238">DNA-binding</keyword>
<gene>
    <name evidence="5" type="ORF">SAMN04489868_10376</name>
</gene>
<dbReference type="SUPFAM" id="SSF53822">
    <property type="entry name" value="Periplasmic binding protein-like I"/>
    <property type="match status" value="1"/>
</dbReference>
<dbReference type="GO" id="GO:0000976">
    <property type="term" value="F:transcription cis-regulatory region binding"/>
    <property type="evidence" value="ECO:0007669"/>
    <property type="project" value="TreeGrafter"/>
</dbReference>
<dbReference type="SMART" id="SM00345">
    <property type="entry name" value="HTH_GNTR"/>
    <property type="match status" value="1"/>
</dbReference>
<dbReference type="Pfam" id="PF13377">
    <property type="entry name" value="Peripla_BP_3"/>
    <property type="match status" value="1"/>
</dbReference>
<evidence type="ECO:0000256" key="1">
    <source>
        <dbReference type="ARBA" id="ARBA00023015"/>
    </source>
</evidence>
<dbReference type="PANTHER" id="PTHR30146">
    <property type="entry name" value="LACI-RELATED TRANSCRIPTIONAL REPRESSOR"/>
    <property type="match status" value="1"/>
</dbReference>
<protein>
    <submittedName>
        <fullName evidence="5">DNA-binding transcriptional regulator, LacI/PurR family</fullName>
    </submittedName>
</protein>
<organism evidence="5 6">
    <name type="scientific">Pisciglobus halotolerans</name>
    <dbReference type="NCBI Taxonomy" id="745365"/>
    <lineage>
        <taxon>Bacteria</taxon>
        <taxon>Bacillati</taxon>
        <taxon>Bacillota</taxon>
        <taxon>Bacilli</taxon>
        <taxon>Lactobacillales</taxon>
        <taxon>Carnobacteriaceae</taxon>
    </lineage>
</organism>
<keyword evidence="1" id="KW-0805">Transcription regulation</keyword>
<dbReference type="CDD" id="cd06267">
    <property type="entry name" value="PBP1_LacI_sugar_binding-like"/>
    <property type="match status" value="1"/>
</dbReference>
<keyword evidence="6" id="KW-1185">Reference proteome</keyword>
<dbReference type="EMBL" id="FOQE01000003">
    <property type="protein sequence ID" value="SFH56577.1"/>
    <property type="molecule type" value="Genomic_DNA"/>
</dbReference>
<dbReference type="PANTHER" id="PTHR30146:SF109">
    <property type="entry name" value="HTH-TYPE TRANSCRIPTIONAL REGULATOR GALS"/>
    <property type="match status" value="1"/>
</dbReference>
<proteinExistence type="predicted"/>
<dbReference type="AlphaFoldDB" id="A0A1I3B2N9"/>
<dbReference type="CDD" id="cd07377">
    <property type="entry name" value="WHTH_GntR"/>
    <property type="match status" value="1"/>
</dbReference>
<sequence length="347" mass="39087">MNQPLYQKIYEDLEKAISAGKFPSGSQLPTEKELSETYQVSRITSKRALAELEQAGLISRIRGKGSFVKDLSQSEVKKANQILFVLPFMDNLYLGNFTEGITPIMQHNQSDILMTTLDYLNQKQADEIIAEFDGLIYYVQNQESHLNLLAELSFKQFPVVLLDKKIYDLPFPAIVSENTDGGFLATQLLIQQGHTRIGYLFSGQLTQPQSVRQRYIGYIQAIKEADLNFLTLIEDKQATNDGLLAYIKEHEVTAFVCENDLTAITAMKQLKEAGFSIPADFSITGFDNLQAAHLVDPPLTTVAQNFKLLGETAGRYLISWIEHNEVPEDTKIPVSLIKRHSTKEHHS</sequence>
<dbReference type="SUPFAM" id="SSF46785">
    <property type="entry name" value="Winged helix' DNA-binding domain"/>
    <property type="match status" value="1"/>
</dbReference>
<evidence type="ECO:0000313" key="6">
    <source>
        <dbReference type="Proteomes" id="UP000198668"/>
    </source>
</evidence>